<evidence type="ECO:0000256" key="6">
    <source>
        <dbReference type="ARBA" id="ARBA00022989"/>
    </source>
</evidence>
<dbReference type="InterPro" id="IPR000276">
    <property type="entry name" value="GPCR_Rhodpsn"/>
</dbReference>
<dbReference type="Pfam" id="PF13853">
    <property type="entry name" value="7tm_4"/>
    <property type="match status" value="1"/>
</dbReference>
<dbReference type="InterPro" id="IPR017452">
    <property type="entry name" value="GPCR_Rhodpsn_7TM"/>
</dbReference>
<keyword evidence="4 11" id="KW-0812">Transmembrane</keyword>
<feature type="transmembrane region" description="Helical" evidence="12">
    <location>
        <begin position="32"/>
        <end position="50"/>
    </location>
</feature>
<dbReference type="InParanoid" id="A0A803K994"/>
<evidence type="ECO:0000256" key="12">
    <source>
        <dbReference type="RuleBase" id="RU363047"/>
    </source>
</evidence>
<dbReference type="GeneTree" id="ENSGT01140000282578"/>
<feature type="transmembrane region" description="Helical" evidence="12">
    <location>
        <begin position="77"/>
        <end position="99"/>
    </location>
</feature>
<dbReference type="PANTHER" id="PTHR26452">
    <property type="entry name" value="OLFACTORY RECEPTOR"/>
    <property type="match status" value="1"/>
</dbReference>
<evidence type="ECO:0000256" key="2">
    <source>
        <dbReference type="ARBA" id="ARBA00022475"/>
    </source>
</evidence>
<keyword evidence="2 12" id="KW-1003">Cell membrane</keyword>
<evidence type="ECO:0000256" key="3">
    <source>
        <dbReference type="ARBA" id="ARBA00022606"/>
    </source>
</evidence>
<evidence type="ECO:0000256" key="9">
    <source>
        <dbReference type="ARBA" id="ARBA00023170"/>
    </source>
</evidence>
<sequence>MFFNSINIYNTYLKHLLNVPNLFYWQYLCHNYNFLTFFHVVFPFSSFILYDMEDLNQTSSNRFILIGLTNIPYLQAIYVSLFFIIYITTLAGNSLLIIVVRINEQLQTPMYLLLSNLSILDICLSSNIAPRIMINTLSQDRSISLFDCALQMFFHLAVGGTECLILAVMAYDRYAAICQPLHYNTVMNKTFCICMAAGSWILSFISAFLHVYFTFQLPYCRSHNVNHYFCEMPSFFRLSCRDTWPNDLANFITAGIIAMCSFLLTLISYIHIILTILKIRSNEGRQKSFSTCTSHLTVVSLFYGTILFIYMIPNSANSSNTLSIIYSTVIPMLNPIIYSMRNKDVKSTIRKQMKNKNYF</sequence>
<feature type="transmembrane region" description="Helical" evidence="12">
    <location>
        <begin position="289"/>
        <end position="312"/>
    </location>
</feature>
<feature type="transmembrane region" description="Helical" evidence="12">
    <location>
        <begin position="251"/>
        <end position="277"/>
    </location>
</feature>
<dbReference type="InterPro" id="IPR000725">
    <property type="entry name" value="Olfact_rcpt"/>
</dbReference>
<dbReference type="InterPro" id="IPR050516">
    <property type="entry name" value="Olfactory_GPCR"/>
</dbReference>
<dbReference type="GO" id="GO:0004984">
    <property type="term" value="F:olfactory receptor activity"/>
    <property type="evidence" value="ECO:0007669"/>
    <property type="project" value="InterPro"/>
</dbReference>
<dbReference type="SUPFAM" id="SSF81321">
    <property type="entry name" value="Family A G protein-coupled receptor-like"/>
    <property type="match status" value="1"/>
</dbReference>
<dbReference type="PROSITE" id="PS50262">
    <property type="entry name" value="G_PROTEIN_RECEP_F1_2"/>
    <property type="match status" value="1"/>
</dbReference>
<dbReference type="Gene3D" id="1.20.1070.10">
    <property type="entry name" value="Rhodopsin 7-helix transmembrane proteins"/>
    <property type="match status" value="1"/>
</dbReference>
<comment type="subcellular location">
    <subcellularLocation>
        <location evidence="1 12">Cell membrane</location>
        <topology evidence="1 12">Multi-pass membrane protein</topology>
    </subcellularLocation>
</comment>
<feature type="transmembrane region" description="Helical" evidence="12">
    <location>
        <begin position="111"/>
        <end position="129"/>
    </location>
</feature>
<keyword evidence="6 12" id="KW-1133">Transmembrane helix</keyword>
<dbReference type="PROSITE" id="PS00237">
    <property type="entry name" value="G_PROTEIN_RECEP_F1_1"/>
    <property type="match status" value="1"/>
</dbReference>
<protein>
    <recommendedName>
        <fullName evidence="12">Olfactory receptor</fullName>
    </recommendedName>
</protein>
<dbReference type="PRINTS" id="PR00245">
    <property type="entry name" value="OLFACTORYR"/>
</dbReference>
<keyword evidence="5 12" id="KW-0552">Olfaction</keyword>
<organism evidence="14">
    <name type="scientific">Xenopus tropicalis</name>
    <name type="common">Western clawed frog</name>
    <name type="synonym">Silurana tropicalis</name>
    <dbReference type="NCBI Taxonomy" id="8364"/>
    <lineage>
        <taxon>Eukaryota</taxon>
        <taxon>Metazoa</taxon>
        <taxon>Chordata</taxon>
        <taxon>Craniata</taxon>
        <taxon>Vertebrata</taxon>
        <taxon>Euteleostomi</taxon>
        <taxon>Amphibia</taxon>
        <taxon>Batrachia</taxon>
        <taxon>Anura</taxon>
        <taxon>Pipoidea</taxon>
        <taxon>Pipidae</taxon>
        <taxon>Xenopodinae</taxon>
        <taxon>Xenopus</taxon>
        <taxon>Silurana</taxon>
    </lineage>
</organism>
<evidence type="ECO:0000256" key="11">
    <source>
        <dbReference type="RuleBase" id="RU000688"/>
    </source>
</evidence>
<feature type="transmembrane region" description="Helical" evidence="12">
    <location>
        <begin position="149"/>
        <end position="171"/>
    </location>
</feature>
<dbReference type="PRINTS" id="PR00237">
    <property type="entry name" value="GPCRRHODOPSN"/>
</dbReference>
<comment type="similarity">
    <text evidence="11">Belongs to the G-protein coupled receptor 1 family.</text>
</comment>
<keyword evidence="10 11" id="KW-0807">Transducer</keyword>
<feature type="domain" description="G-protein coupled receptors family 1 profile" evidence="13">
    <location>
        <begin position="92"/>
        <end position="338"/>
    </location>
</feature>
<feature type="transmembrane region" description="Helical" evidence="12">
    <location>
        <begin position="324"/>
        <end position="341"/>
    </location>
</feature>
<evidence type="ECO:0000256" key="1">
    <source>
        <dbReference type="ARBA" id="ARBA00004651"/>
    </source>
</evidence>
<keyword evidence="9 11" id="KW-0675">Receptor</keyword>
<evidence type="ECO:0000313" key="14">
    <source>
        <dbReference type="Ensembl" id="ENSXETP00000116904"/>
    </source>
</evidence>
<dbReference type="GO" id="GO:0005886">
    <property type="term" value="C:plasma membrane"/>
    <property type="evidence" value="ECO:0007669"/>
    <property type="project" value="UniProtKB-SubCell"/>
</dbReference>
<dbReference type="GO" id="GO:0004930">
    <property type="term" value="F:G protein-coupled receptor activity"/>
    <property type="evidence" value="ECO:0007669"/>
    <property type="project" value="UniProtKB-KW"/>
</dbReference>
<dbReference type="AlphaFoldDB" id="A0A803K994"/>
<accession>A0A803K994</accession>
<evidence type="ECO:0000256" key="7">
    <source>
        <dbReference type="ARBA" id="ARBA00023040"/>
    </source>
</evidence>
<keyword evidence="3 12" id="KW-0716">Sensory transduction</keyword>
<dbReference type="FunFam" id="1.20.1070.10:FF:000001">
    <property type="entry name" value="Olfactory receptor"/>
    <property type="match status" value="1"/>
</dbReference>
<evidence type="ECO:0000256" key="8">
    <source>
        <dbReference type="ARBA" id="ARBA00023136"/>
    </source>
</evidence>
<reference evidence="14" key="2">
    <citation type="submission" date="2021-03" db="UniProtKB">
        <authorList>
            <consortium name="Ensembl"/>
        </authorList>
    </citation>
    <scope>IDENTIFICATION</scope>
</reference>
<reference evidence="14" key="1">
    <citation type="journal article" date="2010" name="Science">
        <title>The genome of the Western clawed frog Xenopus tropicalis.</title>
        <authorList>
            <person name="Hellsten U."/>
            <person name="Harland R.M."/>
            <person name="Gilchrist M.J."/>
            <person name="Hendrix D."/>
            <person name="Jurka J."/>
            <person name="Kapitonov V."/>
            <person name="Ovcharenko I."/>
            <person name="Putnam N.H."/>
            <person name="Shu S."/>
            <person name="Taher L."/>
            <person name="Blitz I.L."/>
            <person name="Blumberg B."/>
            <person name="Dichmann D.S."/>
            <person name="Dubchak I."/>
            <person name="Amaya E."/>
            <person name="Detter J.C."/>
            <person name="Fletcher R."/>
            <person name="Gerhard D.S."/>
            <person name="Goodstein D."/>
            <person name="Graves T."/>
            <person name="Grigoriev I.V."/>
            <person name="Grimwood J."/>
            <person name="Kawashima T."/>
            <person name="Lindquist E."/>
            <person name="Lucas S.M."/>
            <person name="Mead P.E."/>
            <person name="Mitros T."/>
            <person name="Ogino H."/>
            <person name="Ohta Y."/>
            <person name="Poliakov A.V."/>
            <person name="Pollet N."/>
            <person name="Robert J."/>
            <person name="Salamov A."/>
            <person name="Sater A.K."/>
            <person name="Schmutz J."/>
            <person name="Terry A."/>
            <person name="Vize P.D."/>
            <person name="Warren W.C."/>
            <person name="Wells D."/>
            <person name="Wills A."/>
            <person name="Wilson R.K."/>
            <person name="Zimmerman L.B."/>
            <person name="Zorn A.M."/>
            <person name="Grainger R."/>
            <person name="Grammer T."/>
            <person name="Khokha M.K."/>
            <person name="Richardson P.M."/>
            <person name="Rokhsar D.S."/>
        </authorList>
    </citation>
    <scope>NUCLEOTIDE SEQUENCE [LARGE SCALE GENOMIC DNA]</scope>
    <source>
        <strain evidence="14">Nigerian</strain>
    </source>
</reference>
<feature type="transmembrane region" description="Helical" evidence="12">
    <location>
        <begin position="191"/>
        <end position="213"/>
    </location>
</feature>
<proteinExistence type="inferred from homology"/>
<name>A0A803K994_XENTR</name>
<keyword evidence="8 12" id="KW-0472">Membrane</keyword>
<evidence type="ECO:0000256" key="4">
    <source>
        <dbReference type="ARBA" id="ARBA00022692"/>
    </source>
</evidence>
<dbReference type="CDD" id="cd13954">
    <property type="entry name" value="7tmA_OR"/>
    <property type="match status" value="1"/>
</dbReference>
<keyword evidence="7 11" id="KW-0297">G-protein coupled receptor</keyword>
<evidence type="ECO:0000259" key="13">
    <source>
        <dbReference type="PROSITE" id="PS50262"/>
    </source>
</evidence>
<dbReference type="Ensembl" id="ENSXETT00000123910">
    <property type="protein sequence ID" value="ENSXETP00000116904"/>
    <property type="gene ID" value="ENSXETG00000042759"/>
</dbReference>
<evidence type="ECO:0000256" key="10">
    <source>
        <dbReference type="ARBA" id="ARBA00023224"/>
    </source>
</evidence>
<evidence type="ECO:0000256" key="5">
    <source>
        <dbReference type="ARBA" id="ARBA00022725"/>
    </source>
</evidence>